<dbReference type="EMBL" id="CP040463">
    <property type="protein sequence ID" value="QCT94071.1"/>
    <property type="molecule type" value="Genomic_DNA"/>
</dbReference>
<evidence type="ECO:0000256" key="4">
    <source>
        <dbReference type="ARBA" id="ARBA00022741"/>
    </source>
</evidence>
<evidence type="ECO:0000313" key="13">
    <source>
        <dbReference type="EMBL" id="QCT94071.1"/>
    </source>
</evidence>
<evidence type="ECO:0000256" key="8">
    <source>
        <dbReference type="HAMAP-Rule" id="MF_01454"/>
    </source>
</evidence>
<dbReference type="GO" id="GO:0043022">
    <property type="term" value="F:ribosome binding"/>
    <property type="evidence" value="ECO:0007669"/>
    <property type="project" value="UniProtKB-ARBA"/>
</dbReference>
<feature type="binding site" evidence="8">
    <location>
        <begin position="326"/>
        <end position="328"/>
    </location>
    <ligand>
        <name>GTP</name>
        <dbReference type="ChEBI" id="CHEBI:37565"/>
    </ligand>
</feature>
<feature type="binding site" evidence="8">
    <location>
        <begin position="280"/>
        <end position="283"/>
    </location>
    <ligand>
        <name>GTP</name>
        <dbReference type="ChEBI" id="CHEBI:37565"/>
    </ligand>
</feature>
<evidence type="ECO:0000256" key="3">
    <source>
        <dbReference type="ARBA" id="ARBA00022723"/>
    </source>
</evidence>
<reference evidence="13 15" key="2">
    <citation type="submission" date="2019-05" db="EMBL/GenBank/DDBJ databases">
        <title>A comparative analysis of the Nautiliaceae.</title>
        <authorList>
            <person name="Grosche A."/>
            <person name="Smedile F."/>
            <person name="Vetriani C."/>
        </authorList>
    </citation>
    <scope>NUCLEOTIDE SEQUENCE [LARGE SCALE GENOMIC DNA]</scope>
    <source>
        <strain evidence="13 15">TB-2</strain>
    </source>
</reference>
<comment type="function">
    <text evidence="8">An essential GTPase which binds GTP, GDP and possibly (p)ppGpp with moderate affinity, with high nucleotide exchange rates and a fairly low GTP hydrolysis rate. Plays a role in control of the cell cycle, stress response, ribosome biogenesis and in those bacteria that undergo differentiation, in morphogenesis control.</text>
</comment>
<keyword evidence="7 8" id="KW-0342">GTP-binding</keyword>
<proteinExistence type="inferred from homology"/>
<feature type="region of interest" description="Disordered" evidence="9">
    <location>
        <begin position="64"/>
        <end position="83"/>
    </location>
</feature>
<keyword evidence="4 8" id="KW-0547">Nucleotide-binding</keyword>
<dbReference type="RefSeq" id="WP_007474722.1">
    <property type="nucleotide sequence ID" value="NZ_ABCJ01000005.1"/>
</dbReference>
<keyword evidence="6 8" id="KW-0460">Magnesium</keyword>
<dbReference type="InterPro" id="IPR006169">
    <property type="entry name" value="GTP1_OBG_dom"/>
</dbReference>
<dbReference type="PROSITE" id="PS51710">
    <property type="entry name" value="G_OBG"/>
    <property type="match status" value="1"/>
</dbReference>
<comment type="cofactor">
    <cofactor evidence="8">
        <name>Mg(2+)</name>
        <dbReference type="ChEBI" id="CHEBI:18420"/>
    </cofactor>
</comment>
<dbReference type="Gene3D" id="3.40.50.300">
    <property type="entry name" value="P-loop containing nucleotide triphosphate hydrolases"/>
    <property type="match status" value="1"/>
</dbReference>
<dbReference type="InterPro" id="IPR036726">
    <property type="entry name" value="GTP1_OBG_dom_sf"/>
</dbReference>
<dbReference type="Pfam" id="PF01926">
    <property type="entry name" value="MMR_HSR1"/>
    <property type="match status" value="1"/>
</dbReference>
<dbReference type="InterPro" id="IPR014100">
    <property type="entry name" value="GTP-bd_Obg/CgtA"/>
</dbReference>
<dbReference type="CDD" id="cd01898">
    <property type="entry name" value="Obg"/>
    <property type="match status" value="1"/>
</dbReference>
<feature type="binding site" evidence="8">
    <location>
        <position position="192"/>
    </location>
    <ligand>
        <name>Mg(2+)</name>
        <dbReference type="ChEBI" id="CHEBI:18420"/>
    </ligand>
</feature>
<evidence type="ECO:0000256" key="7">
    <source>
        <dbReference type="ARBA" id="ARBA00023134"/>
    </source>
</evidence>
<sequence>MFVDNIKLTVKSGKGGAGCVSFRREKFVAKGGPDGGDGGKGGDVIVECDNNTHTLSHFKGKRLLKASNGRPGEGRKKHGADGEDLILKVPPGTIIKDAKTGEILLDMKYHGQKEVLLEGGRGGLGNWHFRGPRRQVPRYAQPGEEGKELEIIMELKLIADVGLVGFPNAGKSTLISALSNAKPEIANYEFTTLTPKLGVVKVDEYRSFVMADIPGIIEGAHEGKGLGLEFLKHIERTKIILYVIDLASFRDPVYQFKTLQKELKNYSETLAKRDYAIALNKVDAVDSSKVEEFFEKLNIPKTEPKYGASKEYPCYFDEKTFVLPISAAARINLDALKFALSDMIERNKDEENSI</sequence>
<dbReference type="InterPro" id="IPR031167">
    <property type="entry name" value="G_OBG"/>
</dbReference>
<comment type="subunit">
    <text evidence="8">Monomer.</text>
</comment>
<evidence type="ECO:0000313" key="12">
    <source>
        <dbReference type="EMBL" id="EDM23498.1"/>
    </source>
</evidence>
<dbReference type="GO" id="GO:0003924">
    <property type="term" value="F:GTPase activity"/>
    <property type="evidence" value="ECO:0007669"/>
    <property type="project" value="UniProtKB-UniRule"/>
</dbReference>
<dbReference type="InterPro" id="IPR027417">
    <property type="entry name" value="P-loop_NTPase"/>
</dbReference>
<protein>
    <recommendedName>
        <fullName evidence="8">GTPase Obg</fullName>
        <ecNumber evidence="8">3.6.5.-</ecNumber>
    </recommendedName>
    <alternativeName>
        <fullName evidence="8">GTP-binding protein Obg</fullName>
    </alternativeName>
</protein>
<evidence type="ECO:0000256" key="1">
    <source>
        <dbReference type="ARBA" id="ARBA00007699"/>
    </source>
</evidence>
<feature type="binding site" evidence="8">
    <location>
        <begin position="165"/>
        <end position="172"/>
    </location>
    <ligand>
        <name>GTP</name>
        <dbReference type="ChEBI" id="CHEBI:37565"/>
    </ligand>
</feature>
<dbReference type="Proteomes" id="UP000306825">
    <property type="component" value="Chromosome"/>
</dbReference>
<evidence type="ECO:0000256" key="5">
    <source>
        <dbReference type="ARBA" id="ARBA00022801"/>
    </source>
</evidence>
<dbReference type="HAMAP" id="MF_01454">
    <property type="entry name" value="GTPase_Obg"/>
    <property type="match status" value="1"/>
</dbReference>
<feature type="domain" description="OBG-type G" evidence="10">
    <location>
        <begin position="159"/>
        <end position="345"/>
    </location>
</feature>
<dbReference type="AlphaFoldDB" id="A0AAI9AGZ6"/>
<dbReference type="PIRSF" id="PIRSF002401">
    <property type="entry name" value="GTP_bd_Obg/CgtA"/>
    <property type="match status" value="1"/>
</dbReference>
<dbReference type="GO" id="GO:0042254">
    <property type="term" value="P:ribosome biogenesis"/>
    <property type="evidence" value="ECO:0007669"/>
    <property type="project" value="UniProtKB-UniRule"/>
</dbReference>
<accession>A0AAI9AGZ6</accession>
<evidence type="ECO:0000313" key="15">
    <source>
        <dbReference type="Proteomes" id="UP000306825"/>
    </source>
</evidence>
<evidence type="ECO:0000259" key="11">
    <source>
        <dbReference type="PROSITE" id="PS51883"/>
    </source>
</evidence>
<dbReference type="SUPFAM" id="SSF52540">
    <property type="entry name" value="P-loop containing nucleoside triphosphate hydrolases"/>
    <property type="match status" value="1"/>
</dbReference>
<dbReference type="GO" id="GO:0000287">
    <property type="term" value="F:magnesium ion binding"/>
    <property type="evidence" value="ECO:0007669"/>
    <property type="project" value="InterPro"/>
</dbReference>
<comment type="subcellular location">
    <subcellularLocation>
        <location evidence="8">Cytoplasm</location>
    </subcellularLocation>
</comment>
<dbReference type="Pfam" id="PF01018">
    <property type="entry name" value="GTP1_OBG"/>
    <property type="match status" value="1"/>
</dbReference>
<dbReference type="InterPro" id="IPR045086">
    <property type="entry name" value="OBG_GTPase"/>
</dbReference>
<evidence type="ECO:0000259" key="10">
    <source>
        <dbReference type="PROSITE" id="PS51710"/>
    </source>
</evidence>
<dbReference type="PANTHER" id="PTHR11702:SF31">
    <property type="entry name" value="MITOCHONDRIAL RIBOSOME-ASSOCIATED GTPASE 2"/>
    <property type="match status" value="1"/>
</dbReference>
<feature type="binding site" evidence="8">
    <location>
        <begin position="212"/>
        <end position="215"/>
    </location>
    <ligand>
        <name>GTP</name>
        <dbReference type="ChEBI" id="CHEBI:37565"/>
    </ligand>
</feature>
<feature type="binding site" evidence="8">
    <location>
        <begin position="190"/>
        <end position="194"/>
    </location>
    <ligand>
        <name>GTP</name>
        <dbReference type="ChEBI" id="CHEBI:37565"/>
    </ligand>
</feature>
<evidence type="ECO:0000256" key="2">
    <source>
        <dbReference type="ARBA" id="ARBA00022490"/>
    </source>
</evidence>
<organism evidence="12 14">
    <name type="scientific">Caminibacter mediatlanticus TB-2</name>
    <dbReference type="NCBI Taxonomy" id="391592"/>
    <lineage>
        <taxon>Bacteria</taxon>
        <taxon>Pseudomonadati</taxon>
        <taxon>Campylobacterota</taxon>
        <taxon>Epsilonproteobacteria</taxon>
        <taxon>Nautiliales</taxon>
        <taxon>Nautiliaceae</taxon>
        <taxon>Caminibacter</taxon>
    </lineage>
</organism>
<dbReference type="InterPro" id="IPR005225">
    <property type="entry name" value="Small_GTP-bd"/>
</dbReference>
<dbReference type="PROSITE" id="PS00905">
    <property type="entry name" value="GTP1_OBG"/>
    <property type="match status" value="1"/>
</dbReference>
<reference evidence="12 14" key="1">
    <citation type="journal article" date="2011" name="Stand. Genomic Sci.">
        <title>Draft genome sequence of Caminibacter mediatlanticus strain TB-2, an epsilonproteobacterium isolated from a deep-sea hydrothermal vent.</title>
        <authorList>
            <person name="Giovannelli D."/>
            <person name="Ferriera S."/>
            <person name="Johnson J."/>
            <person name="Kravitz S."/>
            <person name="Perez-Rodriguez I."/>
            <person name="Ricci J."/>
            <person name="O'Brien C."/>
            <person name="Voordeckers J.W."/>
            <person name="Bini E."/>
            <person name="Vetriani C."/>
        </authorList>
    </citation>
    <scope>NUCLEOTIDE SEQUENCE [LARGE SCALE GENOMIC DNA]</scope>
    <source>
        <strain evidence="12 14">TB-2</strain>
    </source>
</reference>
<keyword evidence="15" id="KW-1185">Reference proteome</keyword>
<keyword evidence="5 8" id="KW-0378">Hydrolase</keyword>
<dbReference type="GO" id="GO:0005737">
    <property type="term" value="C:cytoplasm"/>
    <property type="evidence" value="ECO:0007669"/>
    <property type="project" value="UniProtKB-SubCell"/>
</dbReference>
<dbReference type="PRINTS" id="PR00326">
    <property type="entry name" value="GTP1OBG"/>
</dbReference>
<keyword evidence="2 8" id="KW-0963">Cytoplasm</keyword>
<dbReference type="NCBIfam" id="TIGR02729">
    <property type="entry name" value="Obg_CgtA"/>
    <property type="match status" value="1"/>
</dbReference>
<dbReference type="Proteomes" id="UP000003288">
    <property type="component" value="Unassembled WGS sequence"/>
</dbReference>
<evidence type="ECO:0000256" key="9">
    <source>
        <dbReference type="SAM" id="MobiDB-lite"/>
    </source>
</evidence>
<dbReference type="InterPro" id="IPR006073">
    <property type="entry name" value="GTP-bd"/>
</dbReference>
<dbReference type="InterPro" id="IPR006074">
    <property type="entry name" value="GTP1-OBG_CS"/>
</dbReference>
<dbReference type="NCBIfam" id="NF008955">
    <property type="entry name" value="PRK12297.1"/>
    <property type="match status" value="1"/>
</dbReference>
<evidence type="ECO:0000256" key="6">
    <source>
        <dbReference type="ARBA" id="ARBA00022842"/>
    </source>
</evidence>
<dbReference type="EMBL" id="ABCJ01000005">
    <property type="protein sequence ID" value="EDM23498.1"/>
    <property type="molecule type" value="Genomic_DNA"/>
</dbReference>
<dbReference type="NCBIfam" id="TIGR00231">
    <property type="entry name" value="small_GTP"/>
    <property type="match status" value="1"/>
</dbReference>
<dbReference type="EC" id="3.6.5.-" evidence="8"/>
<comment type="similarity">
    <text evidence="1 8">Belongs to the TRAFAC class OBG-HflX-like GTPase superfamily. OBG GTPase family.</text>
</comment>
<gene>
    <name evidence="12" type="primary">obgE</name>
    <name evidence="8" type="synonym">obg</name>
    <name evidence="12" type="ORF">CMTB2_08182</name>
    <name evidence="13" type="ORF">FE773_02435</name>
</gene>
<feature type="binding site" evidence="8">
    <location>
        <position position="172"/>
    </location>
    <ligand>
        <name>Mg(2+)</name>
        <dbReference type="ChEBI" id="CHEBI:18420"/>
    </ligand>
</feature>
<name>A0AAI9AGZ6_9BACT</name>
<keyword evidence="3 8" id="KW-0479">Metal-binding</keyword>
<evidence type="ECO:0000313" key="14">
    <source>
        <dbReference type="Proteomes" id="UP000003288"/>
    </source>
</evidence>
<dbReference type="PANTHER" id="PTHR11702">
    <property type="entry name" value="DEVELOPMENTALLY REGULATED GTP-BINDING PROTEIN-RELATED"/>
    <property type="match status" value="1"/>
</dbReference>
<dbReference type="NCBIfam" id="NF008956">
    <property type="entry name" value="PRK12299.1"/>
    <property type="match status" value="1"/>
</dbReference>
<dbReference type="Gene3D" id="2.70.210.12">
    <property type="entry name" value="GTP1/OBG domain"/>
    <property type="match status" value="1"/>
</dbReference>
<dbReference type="PROSITE" id="PS51883">
    <property type="entry name" value="OBG"/>
    <property type="match status" value="1"/>
</dbReference>
<dbReference type="FunFam" id="2.70.210.12:FF:000001">
    <property type="entry name" value="GTPase Obg"/>
    <property type="match status" value="1"/>
</dbReference>
<dbReference type="GO" id="GO:0005525">
    <property type="term" value="F:GTP binding"/>
    <property type="evidence" value="ECO:0007669"/>
    <property type="project" value="UniProtKB-UniRule"/>
</dbReference>
<dbReference type="SUPFAM" id="SSF82051">
    <property type="entry name" value="Obg GTP-binding protein N-terminal domain"/>
    <property type="match status" value="1"/>
</dbReference>
<feature type="domain" description="Obg" evidence="11">
    <location>
        <begin position="1"/>
        <end position="158"/>
    </location>
</feature>